<reference evidence="2 3" key="1">
    <citation type="submission" date="2015-01" db="EMBL/GenBank/DDBJ databases">
        <title>Evolution of Trichinella species and genotypes.</title>
        <authorList>
            <person name="Korhonen P.K."/>
            <person name="Edoardo P."/>
            <person name="Giuseppe L.R."/>
            <person name="Gasser R.B."/>
        </authorList>
    </citation>
    <scope>NUCLEOTIDE SEQUENCE [LARGE SCALE GENOMIC DNA]</scope>
    <source>
        <strain evidence="2">ISS1980</strain>
    </source>
</reference>
<sequence length="135" mass="15110">MMVVVVVVVVVALMALPHLLPIGQQMKYSIPLNDSIVSSKSMVCFWKILFMHASETVTSVKKKKKAGHKTGQTHSFRLLRQRNAALLNHLHLCTVIRFNEPVITGNFLAECNGLLFKPLPLNTTGRQVQYANQLT</sequence>
<keyword evidence="3" id="KW-1185">Reference proteome</keyword>
<feature type="signal peptide" evidence="1">
    <location>
        <begin position="1"/>
        <end position="17"/>
    </location>
</feature>
<protein>
    <recommendedName>
        <fullName evidence="4">Secreted protein</fullName>
    </recommendedName>
</protein>
<evidence type="ECO:0000256" key="1">
    <source>
        <dbReference type="SAM" id="SignalP"/>
    </source>
</evidence>
<dbReference type="AlphaFoldDB" id="A0A0V1ME10"/>
<feature type="chain" id="PRO_5006882472" description="Secreted protein" evidence="1">
    <location>
        <begin position="18"/>
        <end position="135"/>
    </location>
</feature>
<dbReference type="Proteomes" id="UP000054843">
    <property type="component" value="Unassembled WGS sequence"/>
</dbReference>
<dbReference type="EMBL" id="JYDO01000122">
    <property type="protein sequence ID" value="KRZ70039.1"/>
    <property type="molecule type" value="Genomic_DNA"/>
</dbReference>
<evidence type="ECO:0008006" key="4">
    <source>
        <dbReference type="Google" id="ProtNLM"/>
    </source>
</evidence>
<gene>
    <name evidence="2" type="ORF">T10_2006</name>
</gene>
<evidence type="ECO:0000313" key="3">
    <source>
        <dbReference type="Proteomes" id="UP000054843"/>
    </source>
</evidence>
<evidence type="ECO:0000313" key="2">
    <source>
        <dbReference type="EMBL" id="KRZ70039.1"/>
    </source>
</evidence>
<organism evidence="2 3">
    <name type="scientific">Trichinella papuae</name>
    <dbReference type="NCBI Taxonomy" id="268474"/>
    <lineage>
        <taxon>Eukaryota</taxon>
        <taxon>Metazoa</taxon>
        <taxon>Ecdysozoa</taxon>
        <taxon>Nematoda</taxon>
        <taxon>Enoplea</taxon>
        <taxon>Dorylaimia</taxon>
        <taxon>Trichinellida</taxon>
        <taxon>Trichinellidae</taxon>
        <taxon>Trichinella</taxon>
    </lineage>
</organism>
<keyword evidence="1" id="KW-0732">Signal</keyword>
<comment type="caution">
    <text evidence="2">The sequence shown here is derived from an EMBL/GenBank/DDBJ whole genome shotgun (WGS) entry which is preliminary data.</text>
</comment>
<accession>A0A0V1ME10</accession>
<proteinExistence type="predicted"/>
<name>A0A0V1ME10_9BILA</name>